<organism evidence="1 2">
    <name type="scientific">Gymnopus androsaceus JB14</name>
    <dbReference type="NCBI Taxonomy" id="1447944"/>
    <lineage>
        <taxon>Eukaryota</taxon>
        <taxon>Fungi</taxon>
        <taxon>Dikarya</taxon>
        <taxon>Basidiomycota</taxon>
        <taxon>Agaricomycotina</taxon>
        <taxon>Agaricomycetes</taxon>
        <taxon>Agaricomycetidae</taxon>
        <taxon>Agaricales</taxon>
        <taxon>Marasmiineae</taxon>
        <taxon>Omphalotaceae</taxon>
        <taxon>Gymnopus</taxon>
    </lineage>
</organism>
<reference evidence="1" key="1">
    <citation type="journal article" date="2019" name="Environ. Microbiol.">
        <title>Fungal ecological strategies reflected in gene transcription - a case study of two litter decomposers.</title>
        <authorList>
            <person name="Barbi F."/>
            <person name="Kohler A."/>
            <person name="Barry K."/>
            <person name="Baskaran P."/>
            <person name="Daum C."/>
            <person name="Fauchery L."/>
            <person name="Ihrmark K."/>
            <person name="Kuo A."/>
            <person name="LaButti K."/>
            <person name="Lipzen A."/>
            <person name="Morin E."/>
            <person name="Grigoriev I.V."/>
            <person name="Henrissat B."/>
            <person name="Lindahl B."/>
            <person name="Martin F."/>
        </authorList>
    </citation>
    <scope>NUCLEOTIDE SEQUENCE</scope>
    <source>
        <strain evidence="1">JB14</strain>
    </source>
</reference>
<dbReference type="Proteomes" id="UP000799118">
    <property type="component" value="Unassembled WGS sequence"/>
</dbReference>
<name>A0A6A4HWN1_9AGAR</name>
<evidence type="ECO:0000313" key="1">
    <source>
        <dbReference type="EMBL" id="KAE9403722.1"/>
    </source>
</evidence>
<evidence type="ECO:0000313" key="2">
    <source>
        <dbReference type="Proteomes" id="UP000799118"/>
    </source>
</evidence>
<dbReference type="AlphaFoldDB" id="A0A6A4HWN1"/>
<dbReference type="OrthoDB" id="6017at2759"/>
<accession>A0A6A4HWN1</accession>
<keyword evidence="2" id="KW-1185">Reference proteome</keyword>
<gene>
    <name evidence="1" type="ORF">BT96DRAFT_1078554</name>
</gene>
<protein>
    <submittedName>
        <fullName evidence="1">Uncharacterized protein</fullName>
    </submittedName>
</protein>
<sequence length="141" mass="16205">MPSILRCWKLRETMMMMPTIVNMKRLPPTSHKTVLLLLIARIRLSQRRSSEGKKKKAQSALEARDRKYLSLFIATSNCRRIPWDNFSTTEGKSACSSLPNPKNARCCDNCQPDKFPIETIKISYPYLTLCPSYNSTFRGTL</sequence>
<dbReference type="EMBL" id="ML769422">
    <property type="protein sequence ID" value="KAE9403722.1"/>
    <property type="molecule type" value="Genomic_DNA"/>
</dbReference>
<proteinExistence type="predicted"/>